<feature type="compositionally biased region" description="Basic and acidic residues" evidence="1">
    <location>
        <begin position="18"/>
        <end position="27"/>
    </location>
</feature>
<dbReference type="RefSeq" id="WP_152598136.1">
    <property type="nucleotide sequence ID" value="NZ_JGYV01000017.1"/>
</dbReference>
<dbReference type="OrthoDB" id="3185166at2"/>
<dbReference type="Proteomes" id="UP000029067">
    <property type="component" value="Unassembled WGS sequence"/>
</dbReference>
<protein>
    <submittedName>
        <fullName evidence="2">Putative tetratricopeptide repeat-containing domain protein</fullName>
    </submittedName>
</protein>
<reference evidence="2 3" key="1">
    <citation type="submission" date="2014-03" db="EMBL/GenBank/DDBJ databases">
        <title>Genomics of Bifidobacteria.</title>
        <authorList>
            <person name="Ventura M."/>
            <person name="Milani C."/>
            <person name="Lugli G.A."/>
        </authorList>
    </citation>
    <scope>NUCLEOTIDE SEQUENCE [LARGE SCALE GENOMIC DNA]</scope>
    <source>
        <strain evidence="2 3">LMG 10738</strain>
    </source>
</reference>
<sequence>MVRHFPFPSRSHGNAPHRATDATARDESAIRTVRPTPLTRRRKLEGMALVPEPFTPGWVQIAGTRTFALGFFLPDGRFTQVALADDRGRVTMTDDPKAPLDRLEPSFVLESEGHWHWDDGKCLGKPHRHGLEVRHGAAYGMVDGERRWLGSWVEHAGTYSVDRMRTPTPDSLRNHVGYRDAVAVAFFGMYLIPSMHGLPLGYGVRSLERRLDAQAPMSAIAANASDVAGLQADGFEVSGLESYAVRLMDEAGALGGIVGLQAEHGAEPMRTIVMPNTGNRYFAWERSLPFDAALSSMVIEGNINRIGQVATWLATNDSYGLEPRESNATESMVAGIDAALLSNPAIGAFAGTLPPFDLDDWQAVNTMVELAEDAARRLAQGSAGEWSVRQALSLLVRTMRLPYRFDVDLRVNLAAGRAALAFTTASPALMPRSEVSGEDRRWHALDDAARTLRSTRYNLRVGIMMAALAFGTDHRIDEVTIRLDSMGLEEAIDQQDQAIHNAMDETLGMLERMQPPLEFKASDKADPTEDELPDALRTAPERDGDPGNLDEEFDRLVNGLELDLPHDMAAGEPHPQEEGDDPLAPLRATPTLTAMATVTFTRKEFLNRLREDGLEHPERTYRLFGACMDFDPDGGLKAIEPPRSIHDEDFAPFGAQQEPEARLEPLAAPLASLLGADDTFGLAIQREGLLANAVRTFHELAADTTLPSVDKAQQAMRLIERIGDPELAAAASQVTTALIDGNDTPELRFTLASDIDDARAKARDLLFGGQVDQAIEGIESVLRDMDERYRSGNGVPRYFNSYADRVVYNRLFALPDETTVLVPDNLVYAHLELADVLSQVKGVDAAIDHLNILVSYAPSYPLVHLKLAAQLARKEDWDSVRAVSLNALRVSLDRADAAWAYHRLGQAAWMRDEFDVSVGCYLMAQALAPQMIPTLREESEEVRIRARSQDIAVPGDLAQAMRTLMAHDIPVWPDTELMPIVDRAAHATVDEGMFVTARTLAVASARMRSDGIDAVQMQFLRSLNP</sequence>
<dbReference type="InterPro" id="IPR011990">
    <property type="entry name" value="TPR-like_helical_dom_sf"/>
</dbReference>
<feature type="region of interest" description="Disordered" evidence="1">
    <location>
        <begin position="519"/>
        <end position="552"/>
    </location>
</feature>
<dbReference type="Gene3D" id="1.25.40.10">
    <property type="entry name" value="Tetratricopeptide repeat domain"/>
    <property type="match status" value="1"/>
</dbReference>
<feature type="region of interest" description="Disordered" evidence="1">
    <location>
        <begin position="565"/>
        <end position="584"/>
    </location>
</feature>
<dbReference type="EMBL" id="JGYV01000017">
    <property type="protein sequence ID" value="KFI60923.1"/>
    <property type="molecule type" value="Genomic_DNA"/>
</dbReference>
<dbReference type="AlphaFoldDB" id="A0A087AQ73"/>
<accession>A0A087AQ73</accession>
<proteinExistence type="predicted"/>
<comment type="caution">
    <text evidence="2">The sequence shown here is derived from an EMBL/GenBank/DDBJ whole genome shotgun (WGS) entry which is preliminary data.</text>
</comment>
<evidence type="ECO:0000313" key="2">
    <source>
        <dbReference type="EMBL" id="KFI60923.1"/>
    </source>
</evidence>
<evidence type="ECO:0000313" key="3">
    <source>
        <dbReference type="Proteomes" id="UP000029067"/>
    </source>
</evidence>
<gene>
    <name evidence="2" type="ORF">BCUN_0899</name>
</gene>
<name>A0A087AQ73_9BIFI</name>
<dbReference type="SUPFAM" id="SSF48452">
    <property type="entry name" value="TPR-like"/>
    <property type="match status" value="1"/>
</dbReference>
<dbReference type="STRING" id="1688.BCUN_0899"/>
<dbReference type="eggNOG" id="COG0457">
    <property type="taxonomic scope" value="Bacteria"/>
</dbReference>
<feature type="region of interest" description="Disordered" evidence="1">
    <location>
        <begin position="1"/>
        <end position="27"/>
    </location>
</feature>
<keyword evidence="3" id="KW-1185">Reference proteome</keyword>
<evidence type="ECO:0000256" key="1">
    <source>
        <dbReference type="SAM" id="MobiDB-lite"/>
    </source>
</evidence>
<organism evidence="2 3">
    <name type="scientific">Bifidobacterium cuniculi</name>
    <dbReference type="NCBI Taxonomy" id="1688"/>
    <lineage>
        <taxon>Bacteria</taxon>
        <taxon>Bacillati</taxon>
        <taxon>Actinomycetota</taxon>
        <taxon>Actinomycetes</taxon>
        <taxon>Bifidobacteriales</taxon>
        <taxon>Bifidobacteriaceae</taxon>
        <taxon>Bifidobacterium</taxon>
    </lineage>
</organism>